<reference evidence="5 6" key="1">
    <citation type="submission" date="2020-05" db="EMBL/GenBank/DDBJ databases">
        <title>Complete genome sequence of Gemmatimonas greenlandica TET16.</title>
        <authorList>
            <person name="Zeng Y."/>
        </authorList>
    </citation>
    <scope>NUCLEOTIDE SEQUENCE [LARGE SCALE GENOMIC DNA]</scope>
    <source>
        <strain evidence="5 6">TET16</strain>
    </source>
</reference>
<dbReference type="SMART" id="SM00701">
    <property type="entry name" value="PGRP"/>
    <property type="match status" value="1"/>
</dbReference>
<protein>
    <submittedName>
        <fullName evidence="5">N-acetylmuramoyl-L-alanine amidase</fullName>
    </submittedName>
</protein>
<dbReference type="Pfam" id="PF01510">
    <property type="entry name" value="Amidase_2"/>
    <property type="match status" value="1"/>
</dbReference>
<dbReference type="GO" id="GO:0008270">
    <property type="term" value="F:zinc ion binding"/>
    <property type="evidence" value="ECO:0007669"/>
    <property type="project" value="InterPro"/>
</dbReference>
<dbReference type="PANTHER" id="PTHR11022">
    <property type="entry name" value="PEPTIDOGLYCAN RECOGNITION PROTEIN"/>
    <property type="match status" value="1"/>
</dbReference>
<accession>A0A6M4IQM6</accession>
<dbReference type="InterPro" id="IPR006619">
    <property type="entry name" value="PGRP_domain_met/bac"/>
</dbReference>
<dbReference type="SUPFAM" id="SSF55846">
    <property type="entry name" value="N-acetylmuramoyl-L-alanine amidase-like"/>
    <property type="match status" value="1"/>
</dbReference>
<evidence type="ECO:0000259" key="4">
    <source>
        <dbReference type="SMART" id="SM00701"/>
    </source>
</evidence>
<feature type="signal peptide" evidence="2">
    <location>
        <begin position="1"/>
        <end position="21"/>
    </location>
</feature>
<keyword evidence="6" id="KW-1185">Reference proteome</keyword>
<dbReference type="InterPro" id="IPR036505">
    <property type="entry name" value="Amidase/PGRP_sf"/>
</dbReference>
<evidence type="ECO:0000313" key="5">
    <source>
        <dbReference type="EMBL" id="QJR37224.1"/>
    </source>
</evidence>
<dbReference type="InterPro" id="IPR002502">
    <property type="entry name" value="Amidase_domain"/>
</dbReference>
<evidence type="ECO:0000256" key="1">
    <source>
        <dbReference type="ARBA" id="ARBA00007553"/>
    </source>
</evidence>
<comment type="similarity">
    <text evidence="1">Belongs to the N-acetylmuramoyl-L-alanine amidase 2 family.</text>
</comment>
<evidence type="ECO:0000313" key="6">
    <source>
        <dbReference type="Proteomes" id="UP000500938"/>
    </source>
</evidence>
<dbReference type="KEGG" id="ggr:HKW67_17730"/>
<evidence type="ECO:0000256" key="2">
    <source>
        <dbReference type="SAM" id="SignalP"/>
    </source>
</evidence>
<keyword evidence="2" id="KW-0732">Signal</keyword>
<dbReference type="Proteomes" id="UP000500938">
    <property type="component" value="Chromosome"/>
</dbReference>
<proteinExistence type="inferred from homology"/>
<dbReference type="RefSeq" id="WP_171226657.1">
    <property type="nucleotide sequence ID" value="NZ_CP053085.1"/>
</dbReference>
<dbReference type="EMBL" id="CP053085">
    <property type="protein sequence ID" value="QJR37224.1"/>
    <property type="molecule type" value="Genomic_DNA"/>
</dbReference>
<dbReference type="GO" id="GO:0008745">
    <property type="term" value="F:N-acetylmuramoyl-L-alanine amidase activity"/>
    <property type="evidence" value="ECO:0007669"/>
    <property type="project" value="InterPro"/>
</dbReference>
<name>A0A6M4IQM6_9BACT</name>
<dbReference type="InterPro" id="IPR015510">
    <property type="entry name" value="PGRP"/>
</dbReference>
<gene>
    <name evidence="5" type="ORF">HKW67_17730</name>
</gene>
<organism evidence="5 6">
    <name type="scientific">Gemmatimonas groenlandica</name>
    <dbReference type="NCBI Taxonomy" id="2732249"/>
    <lineage>
        <taxon>Bacteria</taxon>
        <taxon>Pseudomonadati</taxon>
        <taxon>Gemmatimonadota</taxon>
        <taxon>Gemmatimonadia</taxon>
        <taxon>Gemmatimonadales</taxon>
        <taxon>Gemmatimonadaceae</taxon>
        <taxon>Gemmatimonas</taxon>
    </lineage>
</organism>
<feature type="chain" id="PRO_5027057176" evidence="2">
    <location>
        <begin position="22"/>
        <end position="314"/>
    </location>
</feature>
<feature type="domain" description="Peptidoglycan recognition protein family" evidence="4">
    <location>
        <begin position="144"/>
        <end position="285"/>
    </location>
</feature>
<dbReference type="SMART" id="SM00644">
    <property type="entry name" value="Ami_2"/>
    <property type="match status" value="1"/>
</dbReference>
<sequence>MRFFPLLLVGLCALVRATALAAQPSGPPSVIPHSVWQAKPPLGISADAARRNKKAGDSLSFRELTVTVLQTLVDSSGAKPVDVARVKLATTAAGKGVSEERLVREGAAFNWRTFHIAVVAVYGPGELGAGLVALEVATLASLPASIANAVVAGGADMRLRIPHIITHVTLHHTGDSKPLTRADDPAQRLRNLQSWGASDRNWWDVPYHFLLDLDGRAFEGRDWHFQGETNTTYDPGGHFLISMIGNYDVQEPSVGQLDAIADLMAWALKANNLPIDRIGGHYNYAETGCPGKYLRRYLEDGTLRRMVQQRLNAR</sequence>
<dbReference type="AlphaFoldDB" id="A0A6M4IQM6"/>
<dbReference type="PANTHER" id="PTHR11022:SF41">
    <property type="entry name" value="PEPTIDOGLYCAN-RECOGNITION PROTEIN LC-RELATED"/>
    <property type="match status" value="1"/>
</dbReference>
<dbReference type="CDD" id="cd06583">
    <property type="entry name" value="PGRP"/>
    <property type="match status" value="1"/>
</dbReference>
<dbReference type="GO" id="GO:0009253">
    <property type="term" value="P:peptidoglycan catabolic process"/>
    <property type="evidence" value="ECO:0007669"/>
    <property type="project" value="InterPro"/>
</dbReference>
<evidence type="ECO:0000259" key="3">
    <source>
        <dbReference type="SMART" id="SM00644"/>
    </source>
</evidence>
<feature type="domain" description="N-acetylmuramoyl-L-alanine amidase" evidence="3">
    <location>
        <begin position="156"/>
        <end position="291"/>
    </location>
</feature>
<dbReference type="Gene3D" id="3.40.80.10">
    <property type="entry name" value="Peptidoglycan recognition protein-like"/>
    <property type="match status" value="1"/>
</dbReference>